<keyword evidence="5" id="KW-0158">Chromosome</keyword>
<dbReference type="PANTHER" id="PTHR31740">
    <property type="entry name" value="CENTROMERE PROTEIN L"/>
    <property type="match status" value="1"/>
</dbReference>
<keyword evidence="6" id="KW-0539">Nucleus</keyword>
<dbReference type="KEGG" id="pvt:110081649"/>
<evidence type="ECO:0000256" key="5">
    <source>
        <dbReference type="ARBA" id="ARBA00022454"/>
    </source>
</evidence>
<feature type="region of interest" description="Disordered" evidence="8">
    <location>
        <begin position="1"/>
        <end position="26"/>
    </location>
</feature>
<gene>
    <name evidence="10" type="primary">CENPL</name>
</gene>
<proteinExistence type="inferred from homology"/>
<evidence type="ECO:0000256" key="4">
    <source>
        <dbReference type="ARBA" id="ARBA00016380"/>
    </source>
</evidence>
<comment type="subcellular location">
    <subcellularLocation>
        <location evidence="2">Chromosome</location>
        <location evidence="2">Centromere</location>
    </subcellularLocation>
    <subcellularLocation>
        <location evidence="1">Nucleus</location>
    </subcellularLocation>
</comment>
<dbReference type="AlphaFoldDB" id="A0A6J0U7G5"/>
<reference evidence="10" key="1">
    <citation type="submission" date="2025-08" db="UniProtKB">
        <authorList>
            <consortium name="RefSeq"/>
        </authorList>
    </citation>
    <scope>IDENTIFICATION</scope>
</reference>
<dbReference type="GO" id="GO:0000775">
    <property type="term" value="C:chromosome, centromeric region"/>
    <property type="evidence" value="ECO:0007669"/>
    <property type="project" value="UniProtKB-SubCell"/>
</dbReference>
<evidence type="ECO:0000256" key="7">
    <source>
        <dbReference type="ARBA" id="ARBA00023328"/>
    </source>
</evidence>
<dbReference type="RefSeq" id="XP_020654199.2">
    <property type="nucleotide sequence ID" value="XM_020798540.2"/>
</dbReference>
<dbReference type="GO" id="GO:0005634">
    <property type="term" value="C:nucleus"/>
    <property type="evidence" value="ECO:0007669"/>
    <property type="project" value="UniProtKB-SubCell"/>
</dbReference>
<evidence type="ECO:0000256" key="1">
    <source>
        <dbReference type="ARBA" id="ARBA00004123"/>
    </source>
</evidence>
<dbReference type="OrthoDB" id="8864979at2759"/>
<dbReference type="PANTHER" id="PTHR31740:SF2">
    <property type="entry name" value="CENTROMERE PROTEIN L"/>
    <property type="match status" value="1"/>
</dbReference>
<protein>
    <recommendedName>
        <fullName evidence="4">Centromere protein L</fullName>
    </recommendedName>
</protein>
<keyword evidence="7" id="KW-0137">Centromere</keyword>
<sequence length="353" mass="39836">MAEAQRREMNTSDTKRVSPAGRKATDHGVNFTNTACLSRGVVSVRRGNVFSQTPAKRVILQIPHVQEKADLQLNLLLGKQWTLYAVTPLYKFSYGQMQSYSKQLSLFIAAEKQKGLAVEAESDLTYIVKFSSVPALKTTEHEQESVLIQIAERSQVADDNKGGKVVWMGLFCCTCANDIVENVMEEFTCLPLFLVHGTKRLSDHVEAWLQQTFDCCCSPLHINPISLAWMVAMWSGYNMDRYTVATELTFSVPCTAYPLDISYAIHPEDAKALWDSIQSIQEEVRQEEVELFMECLYNHFHRHFKIHLSASRLVKISTSVASAHSSGKIKILHSQYLIRVLSLLTELAISKIL</sequence>
<dbReference type="FunCoup" id="A0A6J0U7G5">
    <property type="interactions" value="444"/>
</dbReference>
<name>A0A6J0U7G5_9SAUR</name>
<evidence type="ECO:0000256" key="2">
    <source>
        <dbReference type="ARBA" id="ARBA00004584"/>
    </source>
</evidence>
<evidence type="ECO:0000313" key="9">
    <source>
        <dbReference type="Proteomes" id="UP001652642"/>
    </source>
</evidence>
<evidence type="ECO:0000313" key="10">
    <source>
        <dbReference type="RefSeq" id="XP_020654199.2"/>
    </source>
</evidence>
<evidence type="ECO:0000256" key="8">
    <source>
        <dbReference type="SAM" id="MobiDB-lite"/>
    </source>
</evidence>
<dbReference type="Proteomes" id="UP001652642">
    <property type="component" value="Chromosome 4"/>
</dbReference>
<comment type="similarity">
    <text evidence="3">Belongs to the CENP-L/IML3 family.</text>
</comment>
<dbReference type="GeneID" id="110081649"/>
<evidence type="ECO:0000256" key="3">
    <source>
        <dbReference type="ARBA" id="ARBA00011060"/>
    </source>
</evidence>
<organism evidence="9 10">
    <name type="scientific">Pogona vitticeps</name>
    <name type="common">central bearded dragon</name>
    <dbReference type="NCBI Taxonomy" id="103695"/>
    <lineage>
        <taxon>Eukaryota</taxon>
        <taxon>Metazoa</taxon>
        <taxon>Chordata</taxon>
        <taxon>Craniata</taxon>
        <taxon>Vertebrata</taxon>
        <taxon>Euteleostomi</taxon>
        <taxon>Lepidosauria</taxon>
        <taxon>Squamata</taxon>
        <taxon>Bifurcata</taxon>
        <taxon>Unidentata</taxon>
        <taxon>Episquamata</taxon>
        <taxon>Toxicofera</taxon>
        <taxon>Iguania</taxon>
        <taxon>Acrodonta</taxon>
        <taxon>Agamidae</taxon>
        <taxon>Amphibolurinae</taxon>
        <taxon>Pogona</taxon>
    </lineage>
</organism>
<dbReference type="InParanoid" id="A0A6J0U7G5"/>
<dbReference type="InterPro" id="IPR025204">
    <property type="entry name" value="CENP-L"/>
</dbReference>
<feature type="compositionally biased region" description="Basic and acidic residues" evidence="8">
    <location>
        <begin position="1"/>
        <end position="16"/>
    </location>
</feature>
<keyword evidence="9" id="KW-1185">Reference proteome</keyword>
<dbReference type="CTD" id="91687"/>
<evidence type="ECO:0000256" key="6">
    <source>
        <dbReference type="ARBA" id="ARBA00023242"/>
    </source>
</evidence>
<accession>A0A6J0U7G5</accession>
<dbReference type="Pfam" id="PF13092">
    <property type="entry name" value="CENP-L"/>
    <property type="match status" value="1"/>
</dbReference>